<reference evidence="3 4" key="1">
    <citation type="submission" date="2019-09" db="EMBL/GenBank/DDBJ databases">
        <title>Phylogeny of genus Pseudoclavibacter and closely related genus.</title>
        <authorList>
            <person name="Li Y."/>
        </authorList>
    </citation>
    <scope>NUCLEOTIDE SEQUENCE [LARGE SCALE GENOMIC DNA]</scope>
    <source>
        <strain evidence="3 4">THG-MD12</strain>
    </source>
</reference>
<evidence type="ECO:0000313" key="4">
    <source>
        <dbReference type="Proteomes" id="UP000490386"/>
    </source>
</evidence>
<name>A0A7J5B1U0_9MICO</name>
<evidence type="ECO:0000256" key="2">
    <source>
        <dbReference type="SAM" id="Phobius"/>
    </source>
</evidence>
<dbReference type="OrthoDB" id="3264966at2"/>
<evidence type="ECO:0008006" key="5">
    <source>
        <dbReference type="Google" id="ProtNLM"/>
    </source>
</evidence>
<keyword evidence="2" id="KW-0812">Transmembrane</keyword>
<keyword evidence="4" id="KW-1185">Reference proteome</keyword>
<feature type="transmembrane region" description="Helical" evidence="2">
    <location>
        <begin position="33"/>
        <end position="56"/>
    </location>
</feature>
<comment type="caution">
    <text evidence="3">The sequence shown here is derived from an EMBL/GenBank/DDBJ whole genome shotgun (WGS) entry which is preliminary data.</text>
</comment>
<dbReference type="InterPro" id="IPR043777">
    <property type="entry name" value="DUF5719"/>
</dbReference>
<proteinExistence type="predicted"/>
<organism evidence="3 4">
    <name type="scientific">Pseudoclavibacter terrae</name>
    <dbReference type="NCBI Taxonomy" id="1530195"/>
    <lineage>
        <taxon>Bacteria</taxon>
        <taxon>Bacillati</taxon>
        <taxon>Actinomycetota</taxon>
        <taxon>Actinomycetes</taxon>
        <taxon>Micrococcales</taxon>
        <taxon>Microbacteriaceae</taxon>
        <taxon>Pseudoclavibacter</taxon>
    </lineage>
</organism>
<sequence length="495" mass="50212">MTPDESTVIAEARAADDAARETSRPAAGGRRPIWRVLSVGAALVAVGGVVAAVQLAPEGVLSTPANAVLVSPVASAQERVCPGPLTLLGLATDDPTLPATLGTTSIRLAGDLDELDIEPIVQSTPAADEQQALAPVRFTVPGMGEDGAPTEFGAAQTLELAQPSAAGFAATSCRMPSAEQWLVGGSTAEGSSTQLVIVNPADRAAEVRVTVTTADGTVQAPTIREIAVPASSREVVSLEGVAPDRGDLVVQVEAVSGSVISTLHQTRTSGATPSGIEIIGAQDAPSTSLSIVGVPSTSTASEAEGTLVLERGATLRVLAPGDEETELSVAVRDAAGTSLEPISLTIQGGRTTEIPLTGYPIGQYTLEIEASHPVVASVQTTATATTSDLAWYQPVPALSGSQVVAVPNGPSPKLQLADADGVEKTATLIADDGTETQVAVPAHGTTSVDVEAGREYRLEGLDRVSVQLAYAGDGQLAAIPISASNPLAEVITVYR</sequence>
<dbReference type="RefSeq" id="WP_151424058.1">
    <property type="nucleotide sequence ID" value="NZ_WBJX01000004.1"/>
</dbReference>
<accession>A0A7J5B1U0</accession>
<dbReference type="Pfam" id="PF18986">
    <property type="entry name" value="DUF5719"/>
    <property type="match status" value="1"/>
</dbReference>
<evidence type="ECO:0000313" key="3">
    <source>
        <dbReference type="EMBL" id="KAB1637004.1"/>
    </source>
</evidence>
<feature type="compositionally biased region" description="Basic and acidic residues" evidence="1">
    <location>
        <begin position="13"/>
        <end position="23"/>
    </location>
</feature>
<feature type="region of interest" description="Disordered" evidence="1">
    <location>
        <begin position="1"/>
        <end position="27"/>
    </location>
</feature>
<protein>
    <recommendedName>
        <fullName evidence="5">Large extracellular alpha-helical protein</fullName>
    </recommendedName>
</protein>
<evidence type="ECO:0000256" key="1">
    <source>
        <dbReference type="SAM" id="MobiDB-lite"/>
    </source>
</evidence>
<dbReference type="EMBL" id="WBJX01000004">
    <property type="protein sequence ID" value="KAB1637004.1"/>
    <property type="molecule type" value="Genomic_DNA"/>
</dbReference>
<dbReference type="Proteomes" id="UP000490386">
    <property type="component" value="Unassembled WGS sequence"/>
</dbReference>
<keyword evidence="2" id="KW-0472">Membrane</keyword>
<gene>
    <name evidence="3" type="ORF">F8O03_11885</name>
</gene>
<dbReference type="AlphaFoldDB" id="A0A7J5B1U0"/>
<keyword evidence="2" id="KW-1133">Transmembrane helix</keyword>